<dbReference type="PANTHER" id="PTHR31619">
    <property type="entry name" value="4-HYDROXY-3-METHYLBUT-2-ENYL DIPHOSPHATE REDUCTASE, CHLOROPLASTIC"/>
    <property type="match status" value="1"/>
</dbReference>
<dbReference type="EMBL" id="BKAG01000024">
    <property type="protein sequence ID" value="GEP44057.1"/>
    <property type="molecule type" value="Genomic_DNA"/>
</dbReference>
<dbReference type="AlphaFoldDB" id="A0A512MBE3"/>
<proteinExistence type="predicted"/>
<dbReference type="Proteomes" id="UP000321577">
    <property type="component" value="Unassembled WGS sequence"/>
</dbReference>
<evidence type="ECO:0000256" key="1">
    <source>
        <dbReference type="ARBA" id="ARBA00001966"/>
    </source>
</evidence>
<dbReference type="Pfam" id="PF02401">
    <property type="entry name" value="LYTB"/>
    <property type="match status" value="1"/>
</dbReference>
<dbReference type="CDD" id="cd13944">
    <property type="entry name" value="lytB_ispH"/>
    <property type="match status" value="1"/>
</dbReference>
<evidence type="ECO:0000256" key="5">
    <source>
        <dbReference type="ARBA" id="ARBA00023004"/>
    </source>
</evidence>
<comment type="pathway">
    <text evidence="8">Isoprenoid biosynthesis; dimethylallyl diphosphate biosynthesis; dimethylallyl diphosphate from (2E)-4-hydroxy-3-methylbutenyl diphosphate: step 1/1.</text>
</comment>
<keyword evidence="4" id="KW-0560">Oxidoreductase</keyword>
<dbReference type="GO" id="GO:0019288">
    <property type="term" value="P:isopentenyl diphosphate biosynthetic process, methylerythritol 4-phosphate pathway"/>
    <property type="evidence" value="ECO:0007669"/>
    <property type="project" value="InterPro"/>
</dbReference>
<evidence type="ECO:0000256" key="7">
    <source>
        <dbReference type="ARBA" id="ARBA00046313"/>
    </source>
</evidence>
<dbReference type="Gene3D" id="3.40.1010.20">
    <property type="entry name" value="4-hydroxy-3-methylbut-2-enyl diphosphate reductase, catalytic domain"/>
    <property type="match status" value="2"/>
</dbReference>
<reference evidence="9 10" key="1">
    <citation type="submission" date="2019-07" db="EMBL/GenBank/DDBJ databases">
        <title>Whole genome shotgun sequence of Brevifollis gellanilyticus NBRC 108608.</title>
        <authorList>
            <person name="Hosoyama A."/>
            <person name="Uohara A."/>
            <person name="Ohji S."/>
            <person name="Ichikawa N."/>
        </authorList>
    </citation>
    <scope>NUCLEOTIDE SEQUENCE [LARGE SCALE GENOMIC DNA]</scope>
    <source>
        <strain evidence="9 10">NBRC 108608</strain>
    </source>
</reference>
<dbReference type="PANTHER" id="PTHR31619:SF5">
    <property type="entry name" value="4-HYDROXY-3-METHYLBUT-2-ENYL DIPHOSPHATE REDUCTASE, CHLOROPLASTIC"/>
    <property type="match status" value="1"/>
</dbReference>
<accession>A0A512MBE3</accession>
<comment type="pathway">
    <text evidence="7">Isoprenoid biosynthesis; isopentenyl diphosphate biosynthesis via DXP pathway; isopentenyl diphosphate from 1-deoxy-D-xylulose 5-phosphate: step 6/6.</text>
</comment>
<keyword evidence="3" id="KW-0479">Metal-binding</keyword>
<dbReference type="InterPro" id="IPR003451">
    <property type="entry name" value="LytB/IspH"/>
</dbReference>
<evidence type="ECO:0000313" key="10">
    <source>
        <dbReference type="Proteomes" id="UP000321577"/>
    </source>
</evidence>
<dbReference type="RefSeq" id="WP_146851610.1">
    <property type="nucleotide sequence ID" value="NZ_BKAG01000024.1"/>
</dbReference>
<comment type="caution">
    <text evidence="9">The sequence shown here is derived from an EMBL/GenBank/DDBJ whole genome shotgun (WGS) entry which is preliminary data.</text>
</comment>
<sequence length="414" mass="45327">MSNAAPASRRVNVRTPEVMERVQAEVETHYRSPLVETIRAQGSVLQIGSTTVRLAREFGFCYGVERAIDLAYAARRVFADKRVFLLGEIIHNPEVNRQLTEMGIISIPVGKHEEEVAKLTSDDVVIVPAFGAETDLMKLISSRGCMVVDTTCGDVMSVWKRVRGYAKGGFTSVIHGKASHEETRATSSRAIGDNGNGHYLVVLTLSDVDFVCDYIRKGGDKQAFLQRFSAASACSPGFDPDLHLTRVGVANQTTMLKSETEEIQRRLQKAIEDRDGAGSPNFQVFDTICGATQDRQDGLFHLLRQPLDILLVVGGYNSSNTTHLVEIGEQQLPTFFIRTAECLTSLEQIVHFDLHLKAEKTSYSGKLADTTNPITIGITAGASCPNNLIEDTLLRIFGLRGIDEAQVRAAAGLV</sequence>
<evidence type="ECO:0000256" key="8">
    <source>
        <dbReference type="ARBA" id="ARBA00046314"/>
    </source>
</evidence>
<evidence type="ECO:0000313" key="9">
    <source>
        <dbReference type="EMBL" id="GEP44057.1"/>
    </source>
</evidence>
<keyword evidence="2" id="KW-0004">4Fe-4S</keyword>
<evidence type="ECO:0000256" key="6">
    <source>
        <dbReference type="ARBA" id="ARBA00023014"/>
    </source>
</evidence>
<dbReference type="GO" id="GO:0046872">
    <property type="term" value="F:metal ion binding"/>
    <property type="evidence" value="ECO:0007669"/>
    <property type="project" value="UniProtKB-KW"/>
</dbReference>
<keyword evidence="6" id="KW-0411">Iron-sulfur</keyword>
<dbReference type="GO" id="GO:0050992">
    <property type="term" value="P:dimethylallyl diphosphate biosynthetic process"/>
    <property type="evidence" value="ECO:0007669"/>
    <property type="project" value="InterPro"/>
</dbReference>
<protein>
    <submittedName>
        <fullName evidence="9">4-hydroxy-3-methylbut-2-enyl diphosphate reductase</fullName>
    </submittedName>
</protein>
<gene>
    <name evidence="9" type="primary">ispH</name>
    <name evidence="9" type="ORF">BGE01nite_33480</name>
</gene>
<comment type="cofactor">
    <cofactor evidence="1">
        <name>[4Fe-4S] cluster</name>
        <dbReference type="ChEBI" id="CHEBI:49883"/>
    </cofactor>
</comment>
<dbReference type="NCBIfam" id="NF009911">
    <property type="entry name" value="PRK13371.1"/>
    <property type="match status" value="1"/>
</dbReference>
<keyword evidence="5" id="KW-0408">Iron</keyword>
<keyword evidence="10" id="KW-1185">Reference proteome</keyword>
<evidence type="ECO:0000256" key="3">
    <source>
        <dbReference type="ARBA" id="ARBA00022723"/>
    </source>
</evidence>
<dbReference type="GO" id="GO:0051539">
    <property type="term" value="F:4 iron, 4 sulfur cluster binding"/>
    <property type="evidence" value="ECO:0007669"/>
    <property type="project" value="UniProtKB-KW"/>
</dbReference>
<organism evidence="9 10">
    <name type="scientific">Brevifollis gellanilyticus</name>
    <dbReference type="NCBI Taxonomy" id="748831"/>
    <lineage>
        <taxon>Bacteria</taxon>
        <taxon>Pseudomonadati</taxon>
        <taxon>Verrucomicrobiota</taxon>
        <taxon>Verrucomicrobiia</taxon>
        <taxon>Verrucomicrobiales</taxon>
        <taxon>Verrucomicrobiaceae</taxon>
    </lineage>
</organism>
<dbReference type="NCBIfam" id="TIGR00216">
    <property type="entry name" value="ispH_lytB"/>
    <property type="match status" value="1"/>
</dbReference>
<dbReference type="OrthoDB" id="9804077at2"/>
<dbReference type="GO" id="GO:0051745">
    <property type="term" value="F:4-hydroxy-3-methylbut-2-enyl diphosphate reductase activity"/>
    <property type="evidence" value="ECO:0007669"/>
    <property type="project" value="InterPro"/>
</dbReference>
<dbReference type="Gene3D" id="3.40.50.11270">
    <property type="match status" value="1"/>
</dbReference>
<name>A0A512MBE3_9BACT</name>
<evidence type="ECO:0000256" key="4">
    <source>
        <dbReference type="ARBA" id="ARBA00023002"/>
    </source>
</evidence>
<evidence type="ECO:0000256" key="2">
    <source>
        <dbReference type="ARBA" id="ARBA00022485"/>
    </source>
</evidence>